<dbReference type="OrthoDB" id="5954824at2759"/>
<evidence type="ECO:0000313" key="13">
    <source>
        <dbReference type="Proteomes" id="UP000549394"/>
    </source>
</evidence>
<dbReference type="GO" id="GO:0005737">
    <property type="term" value="C:cytoplasm"/>
    <property type="evidence" value="ECO:0007669"/>
    <property type="project" value="UniProtKB-SubCell"/>
</dbReference>
<dbReference type="Gene3D" id="1.10.10.10">
    <property type="entry name" value="Winged helix-like DNA-binding domain superfamily/Winged helix DNA-binding domain"/>
    <property type="match status" value="1"/>
</dbReference>
<keyword evidence="6 9" id="KW-0238">DNA-binding</keyword>
<dbReference type="InterPro" id="IPR036388">
    <property type="entry name" value="WH-like_DNA-bd_sf"/>
</dbReference>
<dbReference type="GO" id="GO:0000978">
    <property type="term" value="F:RNA polymerase II cis-regulatory region sequence-specific DNA binding"/>
    <property type="evidence" value="ECO:0007669"/>
    <property type="project" value="TreeGrafter"/>
</dbReference>
<evidence type="ECO:0000256" key="4">
    <source>
        <dbReference type="ARBA" id="ARBA00022490"/>
    </source>
</evidence>
<keyword evidence="8 9" id="KW-0539">Nucleus</keyword>
<dbReference type="GO" id="GO:0005634">
    <property type="term" value="C:nucleus"/>
    <property type="evidence" value="ECO:0007669"/>
    <property type="project" value="UniProtKB-SubCell"/>
</dbReference>
<dbReference type="Pfam" id="PF00250">
    <property type="entry name" value="Forkhead"/>
    <property type="match status" value="1"/>
</dbReference>
<accession>A0A7I8V3E7</accession>
<sequence length="137" mass="15601">MMGQEADGDFEPQQFRLRANTWPNRPVELQLTEQSSPGETSASPADPTPVPKKSNSRRNAWGNMSYAELITKAIESSPDQRLTLAQIYDWMVKNVAYFRDKGDNNSSAGWKVSVFFKRYLDGHSPKDLFKRLGNVWC</sequence>
<evidence type="ECO:0000256" key="2">
    <source>
        <dbReference type="ARBA" id="ARBA00004496"/>
    </source>
</evidence>
<dbReference type="InterPro" id="IPR001766">
    <property type="entry name" value="Fork_head_dom"/>
</dbReference>
<comment type="subcellular location">
    <subcellularLocation>
        <location evidence="2">Cytoplasm</location>
    </subcellularLocation>
    <subcellularLocation>
        <location evidence="1 9">Nucleus</location>
    </subcellularLocation>
</comment>
<evidence type="ECO:0000256" key="5">
    <source>
        <dbReference type="ARBA" id="ARBA00023015"/>
    </source>
</evidence>
<feature type="DNA-binding region" description="Fork-head" evidence="9">
    <location>
        <begin position="61"/>
        <end position="114"/>
    </location>
</feature>
<dbReference type="PANTHER" id="PTHR45767">
    <property type="entry name" value="FORKHEAD BOX PROTEIN O"/>
    <property type="match status" value="1"/>
</dbReference>
<evidence type="ECO:0000256" key="7">
    <source>
        <dbReference type="ARBA" id="ARBA00023163"/>
    </source>
</evidence>
<name>A0A7I8V3E7_9ANNE</name>
<dbReference type="AlphaFoldDB" id="A0A7I8V3E7"/>
<comment type="caution">
    <text evidence="12">The sequence shown here is derived from an EMBL/GenBank/DDBJ whole genome shotgun (WGS) entry which is preliminary data.</text>
</comment>
<feature type="region of interest" description="Disordered" evidence="10">
    <location>
        <begin position="1"/>
        <end position="59"/>
    </location>
</feature>
<evidence type="ECO:0000256" key="8">
    <source>
        <dbReference type="ARBA" id="ARBA00023242"/>
    </source>
</evidence>
<reference evidence="12 13" key="1">
    <citation type="submission" date="2020-08" db="EMBL/GenBank/DDBJ databases">
        <authorList>
            <person name="Hejnol A."/>
        </authorList>
    </citation>
    <scope>NUCLEOTIDE SEQUENCE [LARGE SCALE GENOMIC DNA]</scope>
</reference>
<keyword evidence="4" id="KW-0963">Cytoplasm</keyword>
<evidence type="ECO:0000256" key="3">
    <source>
        <dbReference type="ARBA" id="ARBA00022473"/>
    </source>
</evidence>
<feature type="compositionally biased region" description="Polar residues" evidence="10">
    <location>
        <begin position="31"/>
        <end position="43"/>
    </location>
</feature>
<dbReference type="InterPro" id="IPR036390">
    <property type="entry name" value="WH_DNA-bd_sf"/>
</dbReference>
<dbReference type="GO" id="GO:0000981">
    <property type="term" value="F:DNA-binding transcription factor activity, RNA polymerase II-specific"/>
    <property type="evidence" value="ECO:0007669"/>
    <property type="project" value="TreeGrafter"/>
</dbReference>
<dbReference type="SMART" id="SM00339">
    <property type="entry name" value="FH"/>
    <property type="match status" value="1"/>
</dbReference>
<keyword evidence="5" id="KW-0805">Transcription regulation</keyword>
<evidence type="ECO:0000256" key="6">
    <source>
        <dbReference type="ARBA" id="ARBA00023125"/>
    </source>
</evidence>
<keyword evidence="13" id="KW-1185">Reference proteome</keyword>
<dbReference type="PANTHER" id="PTHR45767:SF2">
    <property type="entry name" value="FORKHEAD BOX PROTEIN O"/>
    <property type="match status" value="1"/>
</dbReference>
<protein>
    <recommendedName>
        <fullName evidence="11">Fork-head domain-containing protein</fullName>
    </recommendedName>
</protein>
<feature type="compositionally biased region" description="Acidic residues" evidence="10">
    <location>
        <begin position="1"/>
        <end position="10"/>
    </location>
</feature>
<dbReference type="EMBL" id="CAJFCJ010000001">
    <property type="protein sequence ID" value="CAD5110647.1"/>
    <property type="molecule type" value="Genomic_DNA"/>
</dbReference>
<evidence type="ECO:0000256" key="9">
    <source>
        <dbReference type="PROSITE-ProRule" id="PRU00089"/>
    </source>
</evidence>
<feature type="domain" description="Fork-head" evidence="11">
    <location>
        <begin position="61"/>
        <end position="114"/>
    </location>
</feature>
<dbReference type="SUPFAM" id="SSF46785">
    <property type="entry name" value="Winged helix' DNA-binding domain"/>
    <property type="match status" value="1"/>
</dbReference>
<evidence type="ECO:0000256" key="10">
    <source>
        <dbReference type="SAM" id="MobiDB-lite"/>
    </source>
</evidence>
<organism evidence="12 13">
    <name type="scientific">Dimorphilus gyrociliatus</name>
    <dbReference type="NCBI Taxonomy" id="2664684"/>
    <lineage>
        <taxon>Eukaryota</taxon>
        <taxon>Metazoa</taxon>
        <taxon>Spiralia</taxon>
        <taxon>Lophotrochozoa</taxon>
        <taxon>Annelida</taxon>
        <taxon>Polychaeta</taxon>
        <taxon>Polychaeta incertae sedis</taxon>
        <taxon>Dinophilidae</taxon>
        <taxon>Dimorphilus</taxon>
    </lineage>
</organism>
<keyword evidence="7" id="KW-0804">Transcription</keyword>
<keyword evidence="3" id="KW-0217">Developmental protein</keyword>
<evidence type="ECO:0000256" key="1">
    <source>
        <dbReference type="ARBA" id="ARBA00004123"/>
    </source>
</evidence>
<dbReference type="Proteomes" id="UP000549394">
    <property type="component" value="Unassembled WGS sequence"/>
</dbReference>
<proteinExistence type="predicted"/>
<evidence type="ECO:0000259" key="11">
    <source>
        <dbReference type="PROSITE" id="PS50039"/>
    </source>
</evidence>
<gene>
    <name evidence="12" type="ORF">DGYR_LOCUS23</name>
</gene>
<dbReference type="PROSITE" id="PS50039">
    <property type="entry name" value="FORK_HEAD_3"/>
    <property type="match status" value="1"/>
</dbReference>
<evidence type="ECO:0000313" key="12">
    <source>
        <dbReference type="EMBL" id="CAD5110647.1"/>
    </source>
</evidence>